<evidence type="ECO:0000256" key="2">
    <source>
        <dbReference type="ARBA" id="ARBA00023125"/>
    </source>
</evidence>
<dbReference type="InterPro" id="IPR011991">
    <property type="entry name" value="ArsR-like_HTH"/>
</dbReference>
<proteinExistence type="predicted"/>
<evidence type="ECO:0000259" key="5">
    <source>
        <dbReference type="PROSITE" id="PS50995"/>
    </source>
</evidence>
<dbReference type="EMBL" id="AZGA01000041">
    <property type="protein sequence ID" value="KRM33899.1"/>
    <property type="molecule type" value="Genomic_DNA"/>
</dbReference>
<comment type="caution">
    <text evidence="6">The sequence shown here is derived from an EMBL/GenBank/DDBJ whole genome shotgun (WGS) entry which is preliminary data.</text>
</comment>
<dbReference type="Pfam" id="PF12802">
    <property type="entry name" value="MarR_2"/>
    <property type="match status" value="1"/>
</dbReference>
<keyword evidence="2" id="KW-0238">DNA-binding</keyword>
<name>X0PUD2_9LACO</name>
<dbReference type="PANTHER" id="PTHR33164">
    <property type="entry name" value="TRANSCRIPTIONAL REGULATOR, MARR FAMILY"/>
    <property type="match status" value="1"/>
</dbReference>
<accession>X0PUD2</accession>
<dbReference type="AlphaFoldDB" id="X0PUD2"/>
<dbReference type="eggNOG" id="COG1846">
    <property type="taxonomic scope" value="Bacteria"/>
</dbReference>
<feature type="compositionally biased region" description="Gly residues" evidence="4">
    <location>
        <begin position="157"/>
        <end position="172"/>
    </location>
</feature>
<dbReference type="GO" id="GO:0003700">
    <property type="term" value="F:DNA-binding transcription factor activity"/>
    <property type="evidence" value="ECO:0007669"/>
    <property type="project" value="InterPro"/>
</dbReference>
<dbReference type="SUPFAM" id="SSF46785">
    <property type="entry name" value="Winged helix' DNA-binding domain"/>
    <property type="match status" value="1"/>
</dbReference>
<dbReference type="SMART" id="SM00347">
    <property type="entry name" value="HTH_MARR"/>
    <property type="match status" value="1"/>
</dbReference>
<keyword evidence="1" id="KW-0805">Transcription regulation</keyword>
<evidence type="ECO:0000313" key="6">
    <source>
        <dbReference type="EMBL" id="KRM33899.1"/>
    </source>
</evidence>
<gene>
    <name evidence="6" type="ORF">FC83_GL002329</name>
</gene>
<evidence type="ECO:0000256" key="3">
    <source>
        <dbReference type="ARBA" id="ARBA00023163"/>
    </source>
</evidence>
<keyword evidence="7" id="KW-1185">Reference proteome</keyword>
<dbReference type="InterPro" id="IPR039422">
    <property type="entry name" value="MarR/SlyA-like"/>
</dbReference>
<dbReference type="GO" id="GO:0003677">
    <property type="term" value="F:DNA binding"/>
    <property type="evidence" value="ECO:0007669"/>
    <property type="project" value="UniProtKB-KW"/>
</dbReference>
<dbReference type="PROSITE" id="PS50995">
    <property type="entry name" value="HTH_MARR_2"/>
    <property type="match status" value="1"/>
</dbReference>
<dbReference type="InterPro" id="IPR036390">
    <property type="entry name" value="WH_DNA-bd_sf"/>
</dbReference>
<organism evidence="6 7">
    <name type="scientific">Agrilactobacillus composti DSM 18527 = JCM 14202</name>
    <dbReference type="NCBI Taxonomy" id="1423734"/>
    <lineage>
        <taxon>Bacteria</taxon>
        <taxon>Bacillati</taxon>
        <taxon>Bacillota</taxon>
        <taxon>Bacilli</taxon>
        <taxon>Lactobacillales</taxon>
        <taxon>Lactobacillaceae</taxon>
        <taxon>Agrilactobacillus</taxon>
    </lineage>
</organism>
<evidence type="ECO:0000256" key="1">
    <source>
        <dbReference type="ARBA" id="ARBA00023015"/>
    </source>
</evidence>
<feature type="domain" description="HTH marR-type" evidence="5">
    <location>
        <begin position="5"/>
        <end position="136"/>
    </location>
</feature>
<dbReference type="OrthoDB" id="3242809at2"/>
<dbReference type="PANTHER" id="PTHR33164:SF43">
    <property type="entry name" value="HTH-TYPE TRANSCRIPTIONAL REPRESSOR YETL"/>
    <property type="match status" value="1"/>
</dbReference>
<reference evidence="6 7" key="1">
    <citation type="journal article" date="2015" name="Genome Announc.">
        <title>Expanding the biotechnology potential of lactobacilli through comparative genomics of 213 strains and associated genera.</title>
        <authorList>
            <person name="Sun Z."/>
            <person name="Harris H.M."/>
            <person name="McCann A."/>
            <person name="Guo C."/>
            <person name="Argimon S."/>
            <person name="Zhang W."/>
            <person name="Yang X."/>
            <person name="Jeffery I.B."/>
            <person name="Cooney J.C."/>
            <person name="Kagawa T.F."/>
            <person name="Liu W."/>
            <person name="Song Y."/>
            <person name="Salvetti E."/>
            <person name="Wrobel A."/>
            <person name="Rasinkangas P."/>
            <person name="Parkhill J."/>
            <person name="Rea M.C."/>
            <person name="O'Sullivan O."/>
            <person name="Ritari J."/>
            <person name="Douillard F.P."/>
            <person name="Paul Ross R."/>
            <person name="Yang R."/>
            <person name="Briner A.E."/>
            <person name="Felis G.E."/>
            <person name="de Vos W.M."/>
            <person name="Barrangou R."/>
            <person name="Klaenhammer T.R."/>
            <person name="Caufield P.W."/>
            <person name="Cui Y."/>
            <person name="Zhang H."/>
            <person name="O'Toole P.W."/>
        </authorList>
    </citation>
    <scope>NUCLEOTIDE SEQUENCE [LARGE SCALE GENOMIC DNA]</scope>
    <source>
        <strain evidence="6 7">DSM 18527</strain>
    </source>
</reference>
<dbReference type="Proteomes" id="UP000051236">
    <property type="component" value="Unassembled WGS sequence"/>
</dbReference>
<sequence length="197" mass="21823">MNPDNNDLFREIGHFMHLSRRLLWQQQAQPHHHGQARLLRAIADEDNLTQARIAEILDIRPSSVSEILGKLEQKGLITRTPDENDGRITRVSITDAGKERLQSAEASFGEINDQIFSGLSEEEQTQLIGLLQKLNTDLEGKVKPMGPDFDGHPHGPRGFGPRGPRGFGGPRGFDGPHGHHHHGGGFGGPNSIQIFFR</sequence>
<evidence type="ECO:0000313" key="7">
    <source>
        <dbReference type="Proteomes" id="UP000051236"/>
    </source>
</evidence>
<dbReference type="STRING" id="1423734.FC83_GL002329"/>
<dbReference type="PATRIC" id="fig|1423734.3.peg.2361"/>
<evidence type="ECO:0000256" key="4">
    <source>
        <dbReference type="SAM" id="MobiDB-lite"/>
    </source>
</evidence>
<feature type="region of interest" description="Disordered" evidence="4">
    <location>
        <begin position="146"/>
        <end position="191"/>
    </location>
</feature>
<dbReference type="GO" id="GO:0006950">
    <property type="term" value="P:response to stress"/>
    <property type="evidence" value="ECO:0007669"/>
    <property type="project" value="TreeGrafter"/>
</dbReference>
<dbReference type="PROSITE" id="PS01117">
    <property type="entry name" value="HTH_MARR_1"/>
    <property type="match status" value="1"/>
</dbReference>
<dbReference type="InterPro" id="IPR023187">
    <property type="entry name" value="Tscrpt_reg_MarR-type_CS"/>
</dbReference>
<dbReference type="Gene3D" id="1.10.10.10">
    <property type="entry name" value="Winged helix-like DNA-binding domain superfamily/Winged helix DNA-binding domain"/>
    <property type="match status" value="1"/>
</dbReference>
<dbReference type="InterPro" id="IPR000835">
    <property type="entry name" value="HTH_MarR-typ"/>
</dbReference>
<dbReference type="CDD" id="cd00090">
    <property type="entry name" value="HTH_ARSR"/>
    <property type="match status" value="1"/>
</dbReference>
<protein>
    <recommendedName>
        <fullName evidence="5">HTH marR-type domain-containing protein</fullName>
    </recommendedName>
</protein>
<dbReference type="PRINTS" id="PR00598">
    <property type="entry name" value="HTHMARR"/>
</dbReference>
<keyword evidence="3" id="KW-0804">Transcription</keyword>
<dbReference type="InterPro" id="IPR036388">
    <property type="entry name" value="WH-like_DNA-bd_sf"/>
</dbReference>
<dbReference type="RefSeq" id="WP_035454517.1">
    <property type="nucleotide sequence ID" value="NZ_AZGA01000041.1"/>
</dbReference>